<dbReference type="Proteomes" id="UP000637239">
    <property type="component" value="Chromosome 6"/>
</dbReference>
<sequence>MKKNMAATREYDIVLLGPTGYTGKLCAEHIVQSLPTNLKWALAGRNLSKVEGVAKELKELNPDRVDPAIIAVQLNREELQPLAQKTRLVINCVGPYHLYSTPVVEACASNGTHYVDATGETPWVKSIIEKYHETAKSNGAIVIPSVGIESAPADILTWSAVKTVREKLSCQPREVVSAIEEMKTSGASGGTLNTILTIVESLPASDLMKIADPYTLAASKPPRKIPSEPLLSRMLGIRSVRDLGTLTTCPSGTADVSIIHRSSTLIPEFYGPSFFSRQFLRVRNAFVAAAVHLAFVAGIALILLSPVRKLLKRYIYAPGNGPTKEDSVNDRVEYRAIATADQDVPSPQRVFGKLTYDGSMYFFTGLLMAEAAMTILDNEEKVKKVSRGGIVTPATLGQEFVDRLEKVGCRIETQVFDN</sequence>
<dbReference type="EMBL" id="AP024421">
    <property type="protein sequence ID" value="BCR90408.1"/>
    <property type="molecule type" value="Genomic_DNA"/>
</dbReference>
<dbReference type="SUPFAM" id="SSF51735">
    <property type="entry name" value="NAD(P)-binding Rossmann-fold domains"/>
    <property type="match status" value="1"/>
</dbReference>
<dbReference type="RefSeq" id="XP_043138930.1">
    <property type="nucleotide sequence ID" value="XM_043281452.1"/>
</dbReference>
<dbReference type="InterPro" id="IPR005097">
    <property type="entry name" value="Sacchrp_dh_NADP-bd"/>
</dbReference>
<evidence type="ECO:0000259" key="3">
    <source>
        <dbReference type="Pfam" id="PF03435"/>
    </source>
</evidence>
<protein>
    <recommendedName>
        <fullName evidence="3">Saccharopine dehydrogenase NADP binding domain-containing protein</fullName>
    </recommendedName>
</protein>
<reference evidence="4" key="2">
    <citation type="submission" date="2021-02" db="EMBL/GenBank/DDBJ databases">
        <title>Aspergillus chevalieri M1 genome sequence.</title>
        <authorList>
            <person name="Kadooka C."/>
            <person name="Mori K."/>
            <person name="Futagami T."/>
        </authorList>
    </citation>
    <scope>NUCLEOTIDE SEQUENCE</scope>
    <source>
        <strain evidence="4">M1</strain>
    </source>
</reference>
<dbReference type="InterPro" id="IPR036291">
    <property type="entry name" value="NAD(P)-bd_dom_sf"/>
</dbReference>
<dbReference type="GO" id="GO:0005886">
    <property type="term" value="C:plasma membrane"/>
    <property type="evidence" value="ECO:0007669"/>
    <property type="project" value="TreeGrafter"/>
</dbReference>
<dbReference type="KEGG" id="ache:ACHE_60294A"/>
<dbReference type="GeneID" id="66984766"/>
<dbReference type="PANTHER" id="PTHR12286">
    <property type="entry name" value="SACCHAROPINE DEHYDROGENASE-LIKE OXIDOREDUCTASE"/>
    <property type="match status" value="1"/>
</dbReference>
<dbReference type="Gene3D" id="3.40.50.720">
    <property type="entry name" value="NAD(P)-binding Rossmann-like Domain"/>
    <property type="match status" value="1"/>
</dbReference>
<feature type="transmembrane region" description="Helical" evidence="2">
    <location>
        <begin position="285"/>
        <end position="304"/>
    </location>
</feature>
<dbReference type="Pfam" id="PF03435">
    <property type="entry name" value="Sacchrp_dh_NADP"/>
    <property type="match status" value="1"/>
</dbReference>
<keyword evidence="2" id="KW-0472">Membrane</keyword>
<gene>
    <name evidence="4" type="ORF">ACHE_60294A</name>
</gene>
<dbReference type="GO" id="GO:0005811">
    <property type="term" value="C:lipid droplet"/>
    <property type="evidence" value="ECO:0007669"/>
    <property type="project" value="TreeGrafter"/>
</dbReference>
<feature type="domain" description="Saccharopine dehydrogenase NADP binding" evidence="3">
    <location>
        <begin position="13"/>
        <end position="143"/>
    </location>
</feature>
<keyword evidence="2" id="KW-1133">Transmembrane helix</keyword>
<dbReference type="PANTHER" id="PTHR12286:SF5">
    <property type="entry name" value="SACCHAROPINE DEHYDROGENASE-LIKE OXIDOREDUCTASE"/>
    <property type="match status" value="1"/>
</dbReference>
<accession>A0A7R7ZQ78</accession>
<dbReference type="FunFam" id="3.40.50.720:FF:000592">
    <property type="entry name" value="Similar to saccharopine dehydrogenase"/>
    <property type="match status" value="1"/>
</dbReference>
<keyword evidence="5" id="KW-1185">Reference proteome</keyword>
<reference evidence="4" key="1">
    <citation type="submission" date="2021-01" db="EMBL/GenBank/DDBJ databases">
        <authorList>
            <consortium name="Aspergillus chevalieri M1 genome sequencing consortium"/>
            <person name="Kazuki M."/>
            <person name="Futagami T."/>
        </authorList>
    </citation>
    <scope>NUCLEOTIDE SEQUENCE</scope>
    <source>
        <strain evidence="4">M1</strain>
    </source>
</reference>
<comment type="similarity">
    <text evidence="1">Belongs to the saccharopine dehydrogenase family.</text>
</comment>
<proteinExistence type="inferred from homology"/>
<organism evidence="4 5">
    <name type="scientific">Aspergillus chevalieri</name>
    <name type="common">Eurotium chevalieri</name>
    <dbReference type="NCBI Taxonomy" id="182096"/>
    <lineage>
        <taxon>Eukaryota</taxon>
        <taxon>Fungi</taxon>
        <taxon>Dikarya</taxon>
        <taxon>Ascomycota</taxon>
        <taxon>Pezizomycotina</taxon>
        <taxon>Eurotiomycetes</taxon>
        <taxon>Eurotiomycetidae</taxon>
        <taxon>Eurotiales</taxon>
        <taxon>Aspergillaceae</taxon>
        <taxon>Aspergillus</taxon>
        <taxon>Aspergillus subgen. Aspergillus</taxon>
    </lineage>
</organism>
<evidence type="ECO:0000313" key="4">
    <source>
        <dbReference type="EMBL" id="BCR90408.1"/>
    </source>
</evidence>
<name>A0A7R7ZQ78_ASPCH</name>
<keyword evidence="2" id="KW-0812">Transmembrane</keyword>
<evidence type="ECO:0000256" key="2">
    <source>
        <dbReference type="SAM" id="Phobius"/>
    </source>
</evidence>
<evidence type="ECO:0000256" key="1">
    <source>
        <dbReference type="ARBA" id="ARBA00038048"/>
    </source>
</evidence>
<evidence type="ECO:0000313" key="5">
    <source>
        <dbReference type="Proteomes" id="UP000637239"/>
    </source>
</evidence>
<dbReference type="GO" id="GO:0009247">
    <property type="term" value="P:glycolipid biosynthetic process"/>
    <property type="evidence" value="ECO:0007669"/>
    <property type="project" value="TreeGrafter"/>
</dbReference>
<dbReference type="InterPro" id="IPR051276">
    <property type="entry name" value="Saccharopine_DH-like_oxidrdct"/>
</dbReference>
<dbReference type="GO" id="GO:0005739">
    <property type="term" value="C:mitochondrion"/>
    <property type="evidence" value="ECO:0007669"/>
    <property type="project" value="TreeGrafter"/>
</dbReference>
<dbReference type="AlphaFoldDB" id="A0A7R7ZQ78"/>